<feature type="region of interest" description="Disordered" evidence="1">
    <location>
        <begin position="193"/>
        <end position="220"/>
    </location>
</feature>
<evidence type="ECO:0000313" key="2">
    <source>
        <dbReference type="EMBL" id="MFD2460570.1"/>
    </source>
</evidence>
<sequence>MDKRPVSVSDRTVSGDLKHLVTVGLSSTSLAACHGLAGLVLGELGIFWEVDADTRAALLDEVLRRVVTQGRGQALELVAESVDAPGKKHFFFVAAAGELLRLGDKADFVTIWEARRNGPNAIKEDWKTLLKKAGKGGVMVERRLRAGIWLGYKAAISGLRNQGDSFAALEVAIKAYLVSGEVAKDLRERFSSEEATADGEGASSTPQPEQEADAHQVDEPSWGQRFSDAIDDKVLLWLKGIECWVRENRYRVGPVHDEARRKCRIALLAVGVMSAVIVATHYAKEIFVHREDVPLLSVGHVPPQADASPAPPPSQQRVTKPPQPAFDNTHGWGPERQTFTSAHPAPYAVFNSITDRVPHGDERNFMQCHDKEDRHWDTSLVARDGHAYECFLLFSNDVAENLGQGNTAAQMHNARVRAILPGPSTYNPGIVGHLSADNAMAVWASCNFLAARPITITYLPKTARMFTNRTPVDGLRLAETYADGGDVVDGLVGQKGALLGTSSQDGVLRQDAGYVLFDVKVALDPK</sequence>
<protein>
    <submittedName>
        <fullName evidence="2">Uncharacterized protein</fullName>
    </submittedName>
</protein>
<dbReference type="EMBL" id="JBHUKU010000009">
    <property type="protein sequence ID" value="MFD2460570.1"/>
    <property type="molecule type" value="Genomic_DNA"/>
</dbReference>
<dbReference type="Proteomes" id="UP001597419">
    <property type="component" value="Unassembled WGS sequence"/>
</dbReference>
<organism evidence="2 3">
    <name type="scientific">Amycolatopsis samaneae</name>
    <dbReference type="NCBI Taxonomy" id="664691"/>
    <lineage>
        <taxon>Bacteria</taxon>
        <taxon>Bacillati</taxon>
        <taxon>Actinomycetota</taxon>
        <taxon>Actinomycetes</taxon>
        <taxon>Pseudonocardiales</taxon>
        <taxon>Pseudonocardiaceae</taxon>
        <taxon>Amycolatopsis</taxon>
    </lineage>
</organism>
<dbReference type="RefSeq" id="WP_345393741.1">
    <property type="nucleotide sequence ID" value="NZ_BAABHG010000006.1"/>
</dbReference>
<keyword evidence="3" id="KW-1185">Reference proteome</keyword>
<feature type="region of interest" description="Disordered" evidence="1">
    <location>
        <begin position="299"/>
        <end position="327"/>
    </location>
</feature>
<dbReference type="PROSITE" id="PS51257">
    <property type="entry name" value="PROKAR_LIPOPROTEIN"/>
    <property type="match status" value="1"/>
</dbReference>
<reference evidence="3" key="1">
    <citation type="journal article" date="2019" name="Int. J. Syst. Evol. Microbiol.">
        <title>The Global Catalogue of Microorganisms (GCM) 10K type strain sequencing project: providing services to taxonomists for standard genome sequencing and annotation.</title>
        <authorList>
            <consortium name="The Broad Institute Genomics Platform"/>
            <consortium name="The Broad Institute Genome Sequencing Center for Infectious Disease"/>
            <person name="Wu L."/>
            <person name="Ma J."/>
        </authorList>
    </citation>
    <scope>NUCLEOTIDE SEQUENCE [LARGE SCALE GENOMIC DNA]</scope>
    <source>
        <strain evidence="3">CGMCC 4.7643</strain>
    </source>
</reference>
<comment type="caution">
    <text evidence="2">The sequence shown here is derived from an EMBL/GenBank/DDBJ whole genome shotgun (WGS) entry which is preliminary data.</text>
</comment>
<evidence type="ECO:0000313" key="3">
    <source>
        <dbReference type="Proteomes" id="UP001597419"/>
    </source>
</evidence>
<evidence type="ECO:0000256" key="1">
    <source>
        <dbReference type="SAM" id="MobiDB-lite"/>
    </source>
</evidence>
<accession>A0ABW5GI99</accession>
<gene>
    <name evidence="2" type="ORF">ACFSYJ_18320</name>
</gene>
<name>A0ABW5GI99_9PSEU</name>
<proteinExistence type="predicted"/>